<keyword evidence="2" id="KW-1185">Reference proteome</keyword>
<dbReference type="Pfam" id="PF10911">
    <property type="entry name" value="T7-like_Y65"/>
    <property type="match status" value="1"/>
</dbReference>
<dbReference type="RefSeq" id="YP_009800954.1">
    <property type="nucleotide sequence ID" value="NC_047961.1"/>
</dbReference>
<dbReference type="GeneID" id="54991460"/>
<evidence type="ECO:0000313" key="2">
    <source>
        <dbReference type="Proteomes" id="UP000246267"/>
    </source>
</evidence>
<dbReference type="KEGG" id="vg:54991460"/>
<organism evidence="1 2">
    <name type="scientific">Dickeya phage Dagda</name>
    <dbReference type="NCBI Taxonomy" id="2163630"/>
    <lineage>
        <taxon>Viruses</taxon>
        <taxon>Duplodnaviria</taxon>
        <taxon>Heunggongvirae</taxon>
        <taxon>Uroviricota</taxon>
        <taxon>Caudoviricetes</taxon>
        <taxon>Autographivirales</taxon>
        <taxon>Autotranscriptaviridae</taxon>
        <taxon>Studiervirinae</taxon>
        <taxon>Aarhusvirus</taxon>
        <taxon>Aarhusvirus dagda</taxon>
    </lineage>
</organism>
<name>A0A2S1GSQ7_9CAUD</name>
<accession>A0A2S1GSQ7</accession>
<dbReference type="EMBL" id="MH059632">
    <property type="protein sequence ID" value="AWD92382.1"/>
    <property type="molecule type" value="Genomic_DNA"/>
</dbReference>
<sequence>MIKDYSLMMENPEDVPVLSQSQKEQLQARFSPTFQMLLGTQEYLKNKGHGPEFILGFLNGLQTASEMLDTFETIHSQKQEED</sequence>
<dbReference type="Proteomes" id="UP000246267">
    <property type="component" value="Segment"/>
</dbReference>
<reference evidence="1 2" key="1">
    <citation type="journal article" name="Viruses">
        <title>Unlocking the Potential of 46 New Bacteriophages for Biocontrol of Dickeya Solani.</title>
        <authorList>
            <person name="Carstens A.B."/>
            <person name="Djurhuus A.M."/>
            <person name="Kot W."/>
            <person name="Jacobs-Sera D."/>
            <person name="Hatfull G.F."/>
            <person name="Hansen L.H."/>
        </authorList>
    </citation>
    <scope>NUCLEOTIDE SEQUENCE [LARGE SCALE GENOMIC DNA]</scope>
</reference>
<evidence type="ECO:0000313" key="1">
    <source>
        <dbReference type="EMBL" id="AWD92382.1"/>
    </source>
</evidence>
<protein>
    <submittedName>
        <fullName evidence="1">Uncharacterized protein</fullName>
    </submittedName>
</protein>
<proteinExistence type="predicted"/>
<dbReference type="InterPro" id="IPR020121">
    <property type="entry name" value="Phage_T7-like_6.5"/>
</dbReference>